<name>W7XH80_TETTS</name>
<dbReference type="InParanoid" id="W7XH80"/>
<gene>
    <name evidence="1" type="ORF">TTHERM_000460503</name>
</gene>
<keyword evidence="2" id="KW-1185">Reference proteome</keyword>
<dbReference type="RefSeq" id="XP_012653729.1">
    <property type="nucleotide sequence ID" value="XM_012798275.1"/>
</dbReference>
<accession>W7XH80</accession>
<reference evidence="2" key="1">
    <citation type="journal article" date="2006" name="PLoS Biol.">
        <title>Macronuclear genome sequence of the ciliate Tetrahymena thermophila, a model eukaryote.</title>
        <authorList>
            <person name="Eisen J.A."/>
            <person name="Coyne R.S."/>
            <person name="Wu M."/>
            <person name="Wu D."/>
            <person name="Thiagarajan M."/>
            <person name="Wortman J.R."/>
            <person name="Badger J.H."/>
            <person name="Ren Q."/>
            <person name="Amedeo P."/>
            <person name="Jones K.M."/>
            <person name="Tallon L.J."/>
            <person name="Delcher A.L."/>
            <person name="Salzberg S.L."/>
            <person name="Silva J.C."/>
            <person name="Haas B.J."/>
            <person name="Majoros W.H."/>
            <person name="Farzad M."/>
            <person name="Carlton J.M."/>
            <person name="Smith R.K. Jr."/>
            <person name="Garg J."/>
            <person name="Pearlman R.E."/>
            <person name="Karrer K.M."/>
            <person name="Sun L."/>
            <person name="Manning G."/>
            <person name="Elde N.C."/>
            <person name="Turkewitz A.P."/>
            <person name="Asai D.J."/>
            <person name="Wilkes D.E."/>
            <person name="Wang Y."/>
            <person name="Cai H."/>
            <person name="Collins K."/>
            <person name="Stewart B.A."/>
            <person name="Lee S.R."/>
            <person name="Wilamowska K."/>
            <person name="Weinberg Z."/>
            <person name="Ruzzo W.L."/>
            <person name="Wloga D."/>
            <person name="Gaertig J."/>
            <person name="Frankel J."/>
            <person name="Tsao C.-C."/>
            <person name="Gorovsky M.A."/>
            <person name="Keeling P.J."/>
            <person name="Waller R.F."/>
            <person name="Patron N.J."/>
            <person name="Cherry J.M."/>
            <person name="Stover N.A."/>
            <person name="Krieger C.J."/>
            <person name="del Toro C."/>
            <person name="Ryder H.F."/>
            <person name="Williamson S.C."/>
            <person name="Barbeau R.A."/>
            <person name="Hamilton E.P."/>
            <person name="Orias E."/>
        </authorList>
    </citation>
    <scope>NUCLEOTIDE SEQUENCE [LARGE SCALE GENOMIC DNA]</scope>
    <source>
        <strain evidence="2">SB210</strain>
    </source>
</reference>
<protein>
    <submittedName>
        <fullName evidence="1">Uncharacterized protein</fullName>
    </submittedName>
</protein>
<dbReference type="KEGG" id="tet:TTHERM_000460503"/>
<dbReference type="Proteomes" id="UP000009168">
    <property type="component" value="Unassembled WGS sequence"/>
</dbReference>
<dbReference type="EMBL" id="GG662650">
    <property type="protein sequence ID" value="EWS73691.1"/>
    <property type="molecule type" value="Genomic_DNA"/>
</dbReference>
<evidence type="ECO:0000313" key="2">
    <source>
        <dbReference type="Proteomes" id="UP000009168"/>
    </source>
</evidence>
<dbReference type="AlphaFoldDB" id="W7XH80"/>
<proteinExistence type="predicted"/>
<sequence>MATYLKSLIRASRGAQKTSMLQTSITFKPSFYASYENKNILKELNKENRELYTREQKLKIDDEEHEKDNQTNFREKDYDERYIEDQSSGYFSREMDNYFKTLNGNKKMQQFDVAEEEDEIISINQEGIRNKKKKY</sequence>
<organism evidence="1 2">
    <name type="scientific">Tetrahymena thermophila (strain SB210)</name>
    <dbReference type="NCBI Taxonomy" id="312017"/>
    <lineage>
        <taxon>Eukaryota</taxon>
        <taxon>Sar</taxon>
        <taxon>Alveolata</taxon>
        <taxon>Ciliophora</taxon>
        <taxon>Intramacronucleata</taxon>
        <taxon>Oligohymenophorea</taxon>
        <taxon>Hymenostomatida</taxon>
        <taxon>Tetrahymenina</taxon>
        <taxon>Tetrahymenidae</taxon>
        <taxon>Tetrahymena</taxon>
    </lineage>
</organism>
<evidence type="ECO:0000313" key="1">
    <source>
        <dbReference type="EMBL" id="EWS73691.1"/>
    </source>
</evidence>
<dbReference type="GeneID" id="24439091"/>